<evidence type="ECO:0000256" key="4">
    <source>
        <dbReference type="ARBA" id="ARBA00041694"/>
    </source>
</evidence>
<dbReference type="CDD" id="cd01638">
    <property type="entry name" value="CysQ"/>
    <property type="match status" value="1"/>
</dbReference>
<evidence type="ECO:0000313" key="6">
    <source>
        <dbReference type="EMBL" id="MDN4521507.1"/>
    </source>
</evidence>
<reference evidence="6" key="1">
    <citation type="submission" date="2023-07" db="EMBL/GenBank/DDBJ databases">
        <title>Degradation of tert-butanol by M. austroafricanum TBA100.</title>
        <authorList>
            <person name="Helbich S."/>
            <person name="Vainshtein Y."/>
        </authorList>
    </citation>
    <scope>NUCLEOTIDE SEQUENCE</scope>
    <source>
        <strain evidence="6">TBA100</strain>
    </source>
</reference>
<accession>A0ABT8HMH5</accession>
<dbReference type="InterPro" id="IPR050725">
    <property type="entry name" value="CysQ/Inositol_MonoPase"/>
</dbReference>
<keyword evidence="6" id="KW-0378">Hydrolase</keyword>
<proteinExistence type="predicted"/>
<comment type="caution">
    <text evidence="6">The sequence shown here is derived from an EMBL/GenBank/DDBJ whole genome shotgun (WGS) entry which is preliminary data.</text>
</comment>
<dbReference type="SUPFAM" id="SSF56655">
    <property type="entry name" value="Carbohydrate phosphatase"/>
    <property type="match status" value="1"/>
</dbReference>
<dbReference type="Pfam" id="PF00459">
    <property type="entry name" value="Inositol_P"/>
    <property type="match status" value="2"/>
</dbReference>
<sequence>MTDDHALAARLATEAGELLLDVRSELAGAPAEERKAAGDKRSHDFLLAALTAERPDDAVLSEEGVDDPVRLSARRVWIVDPLDGTREFSELGRTDWAVHVALWEHNGSSGELVAGAVALPAQGATLATPTVPAPPAGPGAPRVVVSRTRPPAVALAVKEALGGTLVEMGSAGAKVASVVQGLADVYVHAGGQYEWDSAAPVAVARAAGLHTSRIDGSPLVYNRRDPLLPDLIVCRPELAEAVLAVTAR</sequence>
<evidence type="ECO:0000313" key="7">
    <source>
        <dbReference type="Proteomes" id="UP001172687"/>
    </source>
</evidence>
<protein>
    <recommendedName>
        <fullName evidence="4">3'(2'),5-bisphosphonucleoside 3'(2')-phosphohydrolase</fullName>
    </recommendedName>
    <alternativeName>
        <fullName evidence="5">DPNPase</fullName>
    </alternativeName>
</protein>
<dbReference type="Gene3D" id="3.40.190.80">
    <property type="match status" value="1"/>
</dbReference>
<evidence type="ECO:0000256" key="2">
    <source>
        <dbReference type="ARBA" id="ARBA00022723"/>
    </source>
</evidence>
<evidence type="ECO:0000256" key="3">
    <source>
        <dbReference type="ARBA" id="ARBA00022842"/>
    </source>
</evidence>
<name>A0ABT8HMH5_MYCAO</name>
<dbReference type="PROSITE" id="PS00629">
    <property type="entry name" value="IMP_1"/>
    <property type="match status" value="1"/>
</dbReference>
<dbReference type="InterPro" id="IPR020583">
    <property type="entry name" value="Inositol_monoP_metal-BS"/>
</dbReference>
<organism evidence="6 7">
    <name type="scientific">Mycolicibacterium austroafricanum</name>
    <name type="common">Mycobacterium austroafricanum</name>
    <dbReference type="NCBI Taxonomy" id="39687"/>
    <lineage>
        <taxon>Bacteria</taxon>
        <taxon>Bacillati</taxon>
        <taxon>Actinomycetota</taxon>
        <taxon>Actinomycetes</taxon>
        <taxon>Mycobacteriales</taxon>
        <taxon>Mycobacteriaceae</taxon>
        <taxon>Mycolicibacterium</taxon>
    </lineage>
</organism>
<dbReference type="Proteomes" id="UP001172687">
    <property type="component" value="Unassembled WGS sequence"/>
</dbReference>
<keyword evidence="7" id="KW-1185">Reference proteome</keyword>
<dbReference type="PANTHER" id="PTHR43028">
    <property type="entry name" value="3'(2'),5'-BISPHOSPHATE NUCLEOTIDASE 1"/>
    <property type="match status" value="1"/>
</dbReference>
<evidence type="ECO:0000256" key="5">
    <source>
        <dbReference type="ARBA" id="ARBA00042530"/>
    </source>
</evidence>
<gene>
    <name evidence="6" type="ORF">QYF68_27335</name>
</gene>
<dbReference type="EMBL" id="JAUHTC010000091">
    <property type="protein sequence ID" value="MDN4521507.1"/>
    <property type="molecule type" value="Genomic_DNA"/>
</dbReference>
<dbReference type="RefSeq" id="WP_105388145.1">
    <property type="nucleotide sequence ID" value="NZ_CP070380.1"/>
</dbReference>
<dbReference type="Gene3D" id="3.30.540.10">
    <property type="entry name" value="Fructose-1,6-Bisphosphatase, subunit A, domain 1"/>
    <property type="match status" value="1"/>
</dbReference>
<dbReference type="PANTHER" id="PTHR43028:SF5">
    <property type="entry name" value="3'(2'),5'-BISPHOSPHATE NUCLEOTIDASE 1"/>
    <property type="match status" value="1"/>
</dbReference>
<keyword evidence="2" id="KW-0479">Metal-binding</keyword>
<keyword evidence="3" id="KW-0460">Magnesium</keyword>
<dbReference type="InterPro" id="IPR000760">
    <property type="entry name" value="Inositol_monophosphatase-like"/>
</dbReference>
<evidence type="ECO:0000256" key="1">
    <source>
        <dbReference type="ARBA" id="ARBA00001625"/>
    </source>
</evidence>
<dbReference type="PRINTS" id="PR00377">
    <property type="entry name" value="IMPHPHTASES"/>
</dbReference>
<comment type="catalytic activity">
    <reaction evidence="1">
        <text>adenosine 3',5'-bisphosphate + H2O = AMP + phosphate</text>
        <dbReference type="Rhea" id="RHEA:10040"/>
        <dbReference type="ChEBI" id="CHEBI:15377"/>
        <dbReference type="ChEBI" id="CHEBI:43474"/>
        <dbReference type="ChEBI" id="CHEBI:58343"/>
        <dbReference type="ChEBI" id="CHEBI:456215"/>
        <dbReference type="EC" id="3.1.3.7"/>
    </reaction>
</comment>
<dbReference type="GO" id="GO:0008441">
    <property type="term" value="F:3'(2'),5'-bisphosphate nucleotidase activity"/>
    <property type="evidence" value="ECO:0007669"/>
    <property type="project" value="UniProtKB-EC"/>
</dbReference>